<accession>A0A2M6IU87</accession>
<proteinExistence type="predicted"/>
<dbReference type="GO" id="GO:0005975">
    <property type="term" value="P:carbohydrate metabolic process"/>
    <property type="evidence" value="ECO:0007669"/>
    <property type="project" value="InterPro"/>
</dbReference>
<protein>
    <submittedName>
        <fullName evidence="2">Transaldolase</fullName>
    </submittedName>
</protein>
<dbReference type="Pfam" id="PF00923">
    <property type="entry name" value="TAL_FSA"/>
    <property type="match status" value="1"/>
</dbReference>
<dbReference type="InterPro" id="IPR013785">
    <property type="entry name" value="Aldolase_TIM"/>
</dbReference>
<evidence type="ECO:0000256" key="1">
    <source>
        <dbReference type="ARBA" id="ARBA00023270"/>
    </source>
</evidence>
<keyword evidence="1" id="KW-0704">Schiff base</keyword>
<name>A0A2M6IU87_9BACT</name>
<dbReference type="Proteomes" id="UP000231056">
    <property type="component" value="Unassembled WGS sequence"/>
</dbReference>
<sequence>MSIKLPKIFLDSGDPSETKKAKSLLGTVDGQTTNPSLVAKNPEVQKYLASGKKLSEVELLDIYKDMVAELDKELAGPISVETYADWRTKSETMLAQAMEMKHWGKNIYLKFPTIPEGIKAAHEYVKLGGSVNMTLVFDQTQAAAVYSATLPTFKPAFISPFLGRWDDRGYRGLDLIKNIRKMYDSFNKIRNEKKNHVEVLAASIRNLDHFYGAIFLGADILTVPLTIVEEWIQDERFIPDDTYRPNTPGLRSLIYQTLPYYDDFTQYEVKKDAGTLLDEGLIKFSNDWNNLLDKN</sequence>
<dbReference type="InterPro" id="IPR001585">
    <property type="entry name" value="TAL/FSA"/>
</dbReference>
<dbReference type="Gene3D" id="3.20.20.70">
    <property type="entry name" value="Aldolase class I"/>
    <property type="match status" value="1"/>
</dbReference>
<dbReference type="EMBL" id="PCVM01000071">
    <property type="protein sequence ID" value="PIQ73345.1"/>
    <property type="molecule type" value="Genomic_DNA"/>
</dbReference>
<dbReference type="SUPFAM" id="SSF51569">
    <property type="entry name" value="Aldolase"/>
    <property type="match status" value="1"/>
</dbReference>
<evidence type="ECO:0000313" key="3">
    <source>
        <dbReference type="Proteomes" id="UP000231056"/>
    </source>
</evidence>
<comment type="caution">
    <text evidence="2">The sequence shown here is derived from an EMBL/GenBank/DDBJ whole genome shotgun (WGS) entry which is preliminary data.</text>
</comment>
<evidence type="ECO:0000313" key="2">
    <source>
        <dbReference type="EMBL" id="PIQ73345.1"/>
    </source>
</evidence>
<reference evidence="2 3" key="1">
    <citation type="submission" date="2017-09" db="EMBL/GenBank/DDBJ databases">
        <title>Depth-based differentiation of microbial function through sediment-hosted aquifers and enrichment of novel symbionts in the deep terrestrial subsurface.</title>
        <authorList>
            <person name="Probst A.J."/>
            <person name="Ladd B."/>
            <person name="Jarett J.K."/>
            <person name="Geller-Mcgrath D.E."/>
            <person name="Sieber C.M."/>
            <person name="Emerson J.B."/>
            <person name="Anantharaman K."/>
            <person name="Thomas B.C."/>
            <person name="Malmstrom R."/>
            <person name="Stieglmeier M."/>
            <person name="Klingl A."/>
            <person name="Woyke T."/>
            <person name="Ryan C.M."/>
            <person name="Banfield J.F."/>
        </authorList>
    </citation>
    <scope>NUCLEOTIDE SEQUENCE [LARGE SCALE GENOMIC DNA]</scope>
    <source>
        <strain evidence="2">CG11_big_fil_rev_8_21_14_0_20_36_8</strain>
    </source>
</reference>
<dbReference type="AlphaFoldDB" id="A0A2M6IU87"/>
<gene>
    <name evidence="2" type="ORF">COV58_03110</name>
</gene>
<organism evidence="2 3">
    <name type="scientific">Candidatus Roizmanbacteria bacterium CG11_big_fil_rev_8_21_14_0_20_36_8</name>
    <dbReference type="NCBI Taxonomy" id="1974856"/>
    <lineage>
        <taxon>Bacteria</taxon>
        <taxon>Candidatus Roizmaniibacteriota</taxon>
    </lineage>
</organism>
<dbReference type="PANTHER" id="PTHR10683">
    <property type="entry name" value="TRANSALDOLASE"/>
    <property type="match status" value="1"/>
</dbReference>